<proteinExistence type="predicted"/>
<reference evidence="1 2" key="1">
    <citation type="submission" date="2018-08" db="EMBL/GenBank/DDBJ databases">
        <title>A genome reference for cultivated species of the human gut microbiota.</title>
        <authorList>
            <person name="Zou Y."/>
            <person name="Xue W."/>
            <person name="Luo G."/>
        </authorList>
    </citation>
    <scope>NUCLEOTIDE SEQUENCE [LARGE SCALE GENOMIC DNA]</scope>
    <source>
        <strain evidence="1 2">OM03-4</strain>
    </source>
</reference>
<comment type="caution">
    <text evidence="1">The sequence shown here is derived from an EMBL/GenBank/DDBJ whole genome shotgun (WGS) entry which is preliminary data.</text>
</comment>
<evidence type="ECO:0000313" key="2">
    <source>
        <dbReference type="Proteomes" id="UP000260759"/>
    </source>
</evidence>
<name>A0A3E5F1G2_BACUN</name>
<evidence type="ECO:0000313" key="1">
    <source>
        <dbReference type="EMBL" id="RGN95100.1"/>
    </source>
</evidence>
<gene>
    <name evidence="1" type="ORF">DXB37_08020</name>
</gene>
<dbReference type="AlphaFoldDB" id="A0A3E5F1G2"/>
<dbReference type="EMBL" id="QSVA01000005">
    <property type="protein sequence ID" value="RGN95100.1"/>
    <property type="molecule type" value="Genomic_DNA"/>
</dbReference>
<protein>
    <submittedName>
        <fullName evidence="1">DUF3244 domain-containing protein</fullName>
    </submittedName>
</protein>
<accession>A0A3E5F1G2</accession>
<dbReference type="InterPro" id="IPR021638">
    <property type="entry name" value="DUF3244"/>
</dbReference>
<dbReference type="Pfam" id="PF11589">
    <property type="entry name" value="DUF3244"/>
    <property type="match status" value="1"/>
</dbReference>
<sequence length="117" mass="13153">MKRLLIIICSCLLYIGLCSAKTKIYLERKQKNAQTRSLVTAPTANHEGNTIYLQSDVSIKELQVTVKDEKGNIISSEFISLSSLQSYALSIGGAKEGIYILELNDGKEEYYGYFEIY</sequence>
<dbReference type="RefSeq" id="WP_117600135.1">
    <property type="nucleotide sequence ID" value="NZ_QSVA01000005.1"/>
</dbReference>
<dbReference type="Gene3D" id="2.60.40.3080">
    <property type="match status" value="1"/>
</dbReference>
<dbReference type="Proteomes" id="UP000260759">
    <property type="component" value="Unassembled WGS sequence"/>
</dbReference>
<organism evidence="1 2">
    <name type="scientific">Bacteroides uniformis</name>
    <dbReference type="NCBI Taxonomy" id="820"/>
    <lineage>
        <taxon>Bacteria</taxon>
        <taxon>Pseudomonadati</taxon>
        <taxon>Bacteroidota</taxon>
        <taxon>Bacteroidia</taxon>
        <taxon>Bacteroidales</taxon>
        <taxon>Bacteroidaceae</taxon>
        <taxon>Bacteroides</taxon>
    </lineage>
</organism>